<dbReference type="Gene3D" id="2.80.10.50">
    <property type="match status" value="1"/>
</dbReference>
<dbReference type="Ensembl" id="ENSCAFT00040024899.1">
    <property type="protein sequence ID" value="ENSCAFP00040021647.1"/>
    <property type="gene ID" value="ENSCAFG00040013474.1"/>
</dbReference>
<dbReference type="PRINTS" id="PR00264">
    <property type="entry name" value="INTERLEUKIN1"/>
</dbReference>
<dbReference type="Proteomes" id="UP000002254">
    <property type="component" value="Chromosome 17"/>
</dbReference>
<protein>
    <recommendedName>
        <fullName evidence="5">Interleukin-1</fullName>
    </recommendedName>
</protein>
<evidence type="ECO:0000313" key="8">
    <source>
        <dbReference type="Ensembl" id="ENSCAFP00040021647.1"/>
    </source>
</evidence>
<proteinExistence type="inferred from homology"/>
<dbReference type="Ensembl" id="ENSCAFT00030009855.1">
    <property type="protein sequence ID" value="ENSCAFP00030008625.1"/>
    <property type="gene ID" value="ENSCAFG00030005377.1"/>
</dbReference>
<organism evidence="8 10">
    <name type="scientific">Canis lupus familiaris</name>
    <name type="common">Dog</name>
    <name type="synonym">Canis familiaris</name>
    <dbReference type="NCBI Taxonomy" id="9615"/>
    <lineage>
        <taxon>Eukaryota</taxon>
        <taxon>Metazoa</taxon>
        <taxon>Chordata</taxon>
        <taxon>Craniata</taxon>
        <taxon>Vertebrata</taxon>
        <taxon>Euteleostomi</taxon>
        <taxon>Mammalia</taxon>
        <taxon>Eutheria</taxon>
        <taxon>Laurasiatheria</taxon>
        <taxon>Carnivora</taxon>
        <taxon>Caniformia</taxon>
        <taxon>Canidae</taxon>
        <taxon>Canis</taxon>
    </lineage>
</organism>
<evidence type="ECO:0000256" key="5">
    <source>
        <dbReference type="RuleBase" id="RU003753"/>
    </source>
</evidence>
<evidence type="ECO:0000313" key="9">
    <source>
        <dbReference type="Proteomes" id="UP000002254"/>
    </source>
</evidence>
<dbReference type="AlphaFoldDB" id="A0A8C0SJP8"/>
<dbReference type="PANTHER" id="PTHR10078:SF24">
    <property type="entry name" value="INTERLEUKIN-36 BETA"/>
    <property type="match status" value="1"/>
</dbReference>
<dbReference type="GO" id="GO:0005125">
    <property type="term" value="F:cytokine activity"/>
    <property type="evidence" value="ECO:0007669"/>
    <property type="project" value="UniProtKB-UniRule"/>
</dbReference>
<evidence type="ECO:0000256" key="2">
    <source>
        <dbReference type="ARBA" id="ARBA00010448"/>
    </source>
</evidence>
<dbReference type="Proteomes" id="UP000694429">
    <property type="component" value="Chromosome 17"/>
</dbReference>
<dbReference type="OrthoDB" id="9449069at2759"/>
<dbReference type="PRINTS" id="PR01357">
    <property type="entry name" value="INTRLEUKN1AB"/>
</dbReference>
<dbReference type="GO" id="GO:0006955">
    <property type="term" value="P:immune response"/>
    <property type="evidence" value="ECO:0007669"/>
    <property type="project" value="InterPro"/>
</dbReference>
<dbReference type="PANTHER" id="PTHR10078">
    <property type="entry name" value="INTERLEUKIN-1 FAMILY MEMBER"/>
    <property type="match status" value="1"/>
</dbReference>
<evidence type="ECO:0000313" key="6">
    <source>
        <dbReference type="Ensembl" id="ENSCAFP00000073798.1"/>
    </source>
</evidence>
<dbReference type="InterPro" id="IPR008996">
    <property type="entry name" value="IL1/FGF"/>
</dbReference>
<evidence type="ECO:0000256" key="1">
    <source>
        <dbReference type="ARBA" id="ARBA00004613"/>
    </source>
</evidence>
<sequence length="166" mass="19061">MLFCLLAGVEFPRIFGVYDSLQMVWVLKENSLIATPFSRNVKPVHLDLTTCTDKEFHDAGKGNPVYLGIKGHHLCLFCAEIQGQPSLQLKEKKIMDMYREKKAQKPFLFFHSREGSTSVFQSVSYPDWFIGTSKMVGHPVILTKERGKNHNTNFYLEPEDLPHPEM</sequence>
<evidence type="ECO:0000313" key="7">
    <source>
        <dbReference type="Ensembl" id="ENSCAFP00030008625.1"/>
    </source>
</evidence>
<reference evidence="6 9" key="1">
    <citation type="journal article" date="2005" name="Nature">
        <title>Genome sequence, comparative analysis and haplotype structure of the domestic dog.</title>
        <authorList>
            <consortium name="Broad Sequencing Platform"/>
            <person name="Lindblad-Toh K."/>
            <person name="Wade C.M."/>
            <person name="Mikkelsen T.S."/>
            <person name="Karlsson E.K."/>
            <person name="Jaffe D.B."/>
            <person name="Kamal M."/>
            <person name="Clamp M."/>
            <person name="Chang J.L."/>
            <person name="Kulbokas E.J. III"/>
            <person name="Zody M.C."/>
            <person name="Mauceli E."/>
            <person name="Xie X."/>
            <person name="Breen M."/>
            <person name="Wayne R.K."/>
            <person name="Ostrander E.A."/>
            <person name="Ponting C.P."/>
            <person name="Galibert F."/>
            <person name="Smith D.R."/>
            <person name="DeJong P.J."/>
            <person name="Kirkness E."/>
            <person name="Alvarez P."/>
            <person name="Biagi T."/>
            <person name="Brockman W."/>
            <person name="Butler J."/>
            <person name="Chin C.W."/>
            <person name="Cook A."/>
            <person name="Cuff J."/>
            <person name="Daly M.J."/>
            <person name="DeCaprio D."/>
            <person name="Gnerre S."/>
            <person name="Grabherr M."/>
            <person name="Kellis M."/>
            <person name="Kleber M."/>
            <person name="Bardeleben C."/>
            <person name="Goodstadt L."/>
            <person name="Heger A."/>
            <person name="Hitte C."/>
            <person name="Kim L."/>
            <person name="Koepfli K.P."/>
            <person name="Parker H.G."/>
            <person name="Pollinger J.P."/>
            <person name="Searle S.M."/>
            <person name="Sutter N.B."/>
            <person name="Thomas R."/>
            <person name="Webber C."/>
            <person name="Baldwin J."/>
            <person name="Abebe A."/>
            <person name="Abouelleil A."/>
            <person name="Aftuck L."/>
            <person name="Ait-Zahra M."/>
            <person name="Aldredge T."/>
            <person name="Allen N."/>
            <person name="An P."/>
            <person name="Anderson S."/>
            <person name="Antoine C."/>
            <person name="Arachchi H."/>
            <person name="Aslam A."/>
            <person name="Ayotte L."/>
            <person name="Bachantsang P."/>
            <person name="Barry A."/>
            <person name="Bayul T."/>
            <person name="Benamara M."/>
            <person name="Berlin A."/>
            <person name="Bessette D."/>
            <person name="Blitshteyn B."/>
            <person name="Bloom T."/>
            <person name="Blye J."/>
            <person name="Boguslavskiy L."/>
            <person name="Bonnet C."/>
            <person name="Boukhgalter B."/>
            <person name="Brown A."/>
            <person name="Cahill P."/>
            <person name="Calixte N."/>
            <person name="Camarata J."/>
            <person name="Cheshatsang Y."/>
            <person name="Chu J."/>
            <person name="Citroen M."/>
            <person name="Collymore A."/>
            <person name="Cooke P."/>
            <person name="Dawoe T."/>
            <person name="Daza R."/>
            <person name="Decktor K."/>
            <person name="DeGray S."/>
            <person name="Dhargay N."/>
            <person name="Dooley K."/>
            <person name="Dooley K."/>
            <person name="Dorje P."/>
            <person name="Dorjee K."/>
            <person name="Dorris L."/>
            <person name="Duffey N."/>
            <person name="Dupes A."/>
            <person name="Egbiremolen O."/>
            <person name="Elong R."/>
            <person name="Falk J."/>
            <person name="Farina A."/>
            <person name="Faro S."/>
            <person name="Ferguson D."/>
            <person name="Ferreira P."/>
            <person name="Fisher S."/>
            <person name="FitzGerald M."/>
            <person name="Foley K."/>
            <person name="Foley C."/>
            <person name="Franke A."/>
            <person name="Friedrich D."/>
            <person name="Gage D."/>
            <person name="Garber M."/>
            <person name="Gearin G."/>
            <person name="Giannoukos G."/>
            <person name="Goode T."/>
            <person name="Goyette A."/>
            <person name="Graham J."/>
            <person name="Grandbois E."/>
            <person name="Gyaltsen K."/>
            <person name="Hafez N."/>
            <person name="Hagopian D."/>
            <person name="Hagos B."/>
            <person name="Hall J."/>
            <person name="Healy C."/>
            <person name="Hegarty R."/>
            <person name="Honan T."/>
            <person name="Horn A."/>
            <person name="Houde N."/>
            <person name="Hughes L."/>
            <person name="Hunnicutt L."/>
            <person name="Husby M."/>
            <person name="Jester B."/>
            <person name="Jones C."/>
            <person name="Kamat A."/>
            <person name="Kanga B."/>
            <person name="Kells C."/>
            <person name="Khazanovich D."/>
            <person name="Kieu A.C."/>
            <person name="Kisner P."/>
            <person name="Kumar M."/>
            <person name="Lance K."/>
            <person name="Landers T."/>
            <person name="Lara M."/>
            <person name="Lee W."/>
            <person name="Leger J.P."/>
            <person name="Lennon N."/>
            <person name="Leuper L."/>
            <person name="LeVine S."/>
            <person name="Liu J."/>
            <person name="Liu X."/>
            <person name="Lokyitsang Y."/>
            <person name="Lokyitsang T."/>
            <person name="Lui A."/>
            <person name="Macdonald J."/>
            <person name="Major J."/>
            <person name="Marabella R."/>
            <person name="Maru K."/>
            <person name="Matthews C."/>
            <person name="McDonough S."/>
            <person name="Mehta T."/>
            <person name="Meldrim J."/>
            <person name="Melnikov A."/>
            <person name="Meneus L."/>
            <person name="Mihalev A."/>
            <person name="Mihova T."/>
            <person name="Miller K."/>
            <person name="Mittelman R."/>
            <person name="Mlenga V."/>
            <person name="Mulrain L."/>
            <person name="Munson G."/>
            <person name="Navidi A."/>
            <person name="Naylor J."/>
            <person name="Nguyen T."/>
            <person name="Nguyen N."/>
            <person name="Nguyen C."/>
            <person name="Nguyen T."/>
            <person name="Nicol R."/>
            <person name="Norbu N."/>
            <person name="Norbu C."/>
            <person name="Novod N."/>
            <person name="Nyima T."/>
            <person name="Olandt P."/>
            <person name="O'Neill B."/>
            <person name="O'Neill K."/>
            <person name="Osman S."/>
            <person name="Oyono L."/>
            <person name="Patti C."/>
            <person name="Perrin D."/>
            <person name="Phunkhang P."/>
            <person name="Pierre F."/>
            <person name="Priest M."/>
            <person name="Rachupka A."/>
            <person name="Raghuraman S."/>
            <person name="Rameau R."/>
            <person name="Ray V."/>
            <person name="Raymond C."/>
            <person name="Rege F."/>
            <person name="Rise C."/>
            <person name="Rogers J."/>
            <person name="Rogov P."/>
            <person name="Sahalie J."/>
            <person name="Settipalli S."/>
            <person name="Sharpe T."/>
            <person name="Shea T."/>
            <person name="Sheehan M."/>
            <person name="Sherpa N."/>
            <person name="Shi J."/>
            <person name="Shih D."/>
            <person name="Sloan J."/>
            <person name="Smith C."/>
            <person name="Sparrow T."/>
            <person name="Stalker J."/>
            <person name="Stange-Thomann N."/>
            <person name="Stavropoulos S."/>
            <person name="Stone C."/>
            <person name="Stone S."/>
            <person name="Sykes S."/>
            <person name="Tchuinga P."/>
            <person name="Tenzing P."/>
            <person name="Tesfaye S."/>
            <person name="Thoulutsang D."/>
            <person name="Thoulutsang Y."/>
            <person name="Topham K."/>
            <person name="Topping I."/>
            <person name="Tsamla T."/>
            <person name="Vassiliev H."/>
            <person name="Venkataraman V."/>
            <person name="Vo A."/>
            <person name="Wangchuk T."/>
            <person name="Wangdi T."/>
            <person name="Weiand M."/>
            <person name="Wilkinson J."/>
            <person name="Wilson A."/>
            <person name="Yadav S."/>
            <person name="Yang S."/>
            <person name="Yang X."/>
            <person name="Young G."/>
            <person name="Yu Q."/>
            <person name="Zainoun J."/>
            <person name="Zembek L."/>
            <person name="Zimmer A."/>
            <person name="Lander E.S."/>
        </authorList>
    </citation>
    <scope>NUCLEOTIDE SEQUENCE [LARGE SCALE GENOMIC DNA]</scope>
    <source>
        <strain evidence="6">Boxer</strain>
    </source>
</reference>
<keyword evidence="3 5" id="KW-0964">Secreted</keyword>
<dbReference type="Ensembl" id="ENSCAFT00000107832.1">
    <property type="protein sequence ID" value="ENSCAFP00000073798.1"/>
    <property type="gene ID" value="ENSCAFG00000007271.5"/>
</dbReference>
<reference evidence="7" key="3">
    <citation type="submission" date="2019-03" db="EMBL/GenBank/DDBJ databases">
        <authorList>
            <person name="Warren W.C."/>
            <person name="Johnson G.S."/>
        </authorList>
    </citation>
    <scope>NUCLEOTIDE SEQUENCE [LARGE SCALE GENOMIC DNA]</scope>
    <source>
        <strain evidence="7">Basenji</strain>
    </source>
</reference>
<dbReference type="Proteomes" id="UP000694542">
    <property type="component" value="Chromosome 17"/>
</dbReference>
<reference evidence="8" key="2">
    <citation type="submission" date="2018-10" db="EMBL/GenBank/DDBJ databases">
        <title>De novo assembly of a Great Dane genome.</title>
        <authorList>
            <person name="Kidd J.M."/>
            <person name="Pendleton A.L."/>
            <person name="Shen F."/>
            <person name="Emery S."/>
        </authorList>
    </citation>
    <scope>NUCLEOTIDE SEQUENCE [LARGE SCALE GENOMIC DNA]</scope>
    <source>
        <strain evidence="8">Great Dane</strain>
    </source>
</reference>
<name>A0A8C0SJP8_CANLF</name>
<dbReference type="Pfam" id="PF00340">
    <property type="entry name" value="IL1"/>
    <property type="match status" value="1"/>
</dbReference>
<reference evidence="8" key="4">
    <citation type="submission" date="2025-05" db="UniProtKB">
        <authorList>
            <consortium name="Ensembl"/>
        </authorList>
    </citation>
    <scope>IDENTIFICATION</scope>
</reference>
<dbReference type="GO" id="GO:0005149">
    <property type="term" value="F:interleukin-1 receptor binding"/>
    <property type="evidence" value="ECO:0007669"/>
    <property type="project" value="UniProtKB-UniRule"/>
</dbReference>
<comment type="subcellular location">
    <subcellularLocation>
        <location evidence="1 5">Secreted</location>
    </subcellularLocation>
</comment>
<dbReference type="FunFam" id="2.80.10.50:FF:000013">
    <property type="entry name" value="Interleukin-1"/>
    <property type="match status" value="1"/>
</dbReference>
<evidence type="ECO:0000313" key="10">
    <source>
        <dbReference type="Proteomes" id="UP000694542"/>
    </source>
</evidence>
<gene>
    <name evidence="8" type="primary">IL36B</name>
</gene>
<dbReference type="SUPFAM" id="SSF50353">
    <property type="entry name" value="Cytokine"/>
    <property type="match status" value="1"/>
</dbReference>
<dbReference type="SMART" id="SM00125">
    <property type="entry name" value="IL1"/>
    <property type="match status" value="1"/>
</dbReference>
<accession>A0A8C0SJP8</accession>
<evidence type="ECO:0000256" key="3">
    <source>
        <dbReference type="ARBA" id="ARBA00022525"/>
    </source>
</evidence>
<dbReference type="InterPro" id="IPR000975">
    <property type="entry name" value="IL-1_fam"/>
</dbReference>
<comment type="similarity">
    <text evidence="2 5">Belongs to the IL-1 family.</text>
</comment>
<dbReference type="CDD" id="cd23300">
    <property type="entry name" value="beta-trefoil_IL36"/>
    <property type="match status" value="1"/>
</dbReference>
<comment type="function">
    <text evidence="4">Anti-inflammatory antagonist of interleukin-1 family of proinflammatory cytokines such as interleukin-1beta/IL1B and interleukin-1alpha/IL1A. Protects from immune dysregulation and uncontrolled systemic inflammation triggered by IL1 for a range of innate stimulatory agents such as pathogens.</text>
</comment>
<dbReference type="GO" id="GO:0006954">
    <property type="term" value="P:inflammatory response"/>
    <property type="evidence" value="ECO:0007669"/>
    <property type="project" value="InterPro"/>
</dbReference>
<dbReference type="GO" id="GO:0005615">
    <property type="term" value="C:extracellular space"/>
    <property type="evidence" value="ECO:0007669"/>
    <property type="project" value="InterPro"/>
</dbReference>
<evidence type="ECO:0000256" key="4">
    <source>
        <dbReference type="ARBA" id="ARBA00034096"/>
    </source>
</evidence>